<protein>
    <submittedName>
        <fullName evidence="2">Chitinase</fullName>
    </submittedName>
</protein>
<gene>
    <name evidence="2" type="ORF">FHU12_0447</name>
</gene>
<comment type="caution">
    <text evidence="2">The sequence shown here is derived from an EMBL/GenBank/DDBJ whole genome shotgun (WGS) entry which is preliminary data.</text>
</comment>
<dbReference type="Pfam" id="PF00182">
    <property type="entry name" value="Glyco_hydro_19"/>
    <property type="match status" value="1"/>
</dbReference>
<dbReference type="SUPFAM" id="SSF53955">
    <property type="entry name" value="Lysozyme-like"/>
    <property type="match status" value="1"/>
</dbReference>
<reference evidence="2 3" key="1">
    <citation type="submission" date="2019-06" db="EMBL/GenBank/DDBJ databases">
        <authorList>
            <person name="Deangelis K."/>
            <person name="Huntemann M."/>
            <person name="Clum A."/>
            <person name="Pillay M."/>
            <person name="Palaniappan K."/>
            <person name="Varghese N."/>
            <person name="Mikhailova N."/>
            <person name="Stamatis D."/>
            <person name="Reddy T."/>
            <person name="Daum C."/>
            <person name="Shapiro N."/>
            <person name="Ivanova N."/>
            <person name="Kyrpides N."/>
            <person name="Woyke T."/>
        </authorList>
    </citation>
    <scope>NUCLEOTIDE SEQUENCE [LARGE SCALE GENOMIC DNA]</scope>
    <source>
        <strain evidence="2 3">106R</strain>
    </source>
</reference>
<proteinExistence type="predicted"/>
<feature type="domain" description="Glycoside hydrolase family 19 catalytic" evidence="1">
    <location>
        <begin position="114"/>
        <end position="171"/>
    </location>
</feature>
<dbReference type="PANTHER" id="PTHR34408">
    <property type="entry name" value="FAMILY PROTEIN, PUTATIVE-RELATED"/>
    <property type="match status" value="1"/>
</dbReference>
<accession>A0AA46K3D5</accession>
<dbReference type="InterPro" id="IPR052354">
    <property type="entry name" value="Cell_Wall_Dynamics_Protein"/>
</dbReference>
<dbReference type="RefSeq" id="WP_141967125.1">
    <property type="nucleotide sequence ID" value="NZ_VFMJ01000001.1"/>
</dbReference>
<reference evidence="2 3" key="2">
    <citation type="submission" date="2019-07" db="EMBL/GenBank/DDBJ databases">
        <title>Investigation of anaerobic lignin degradation for improved lignocellulosic biofuels.</title>
        <authorList>
            <person name="Deangelis K.PhD."/>
        </authorList>
    </citation>
    <scope>NUCLEOTIDE SEQUENCE [LARGE SCALE GENOMIC DNA]</scope>
    <source>
        <strain evidence="2 3">106R</strain>
    </source>
</reference>
<evidence type="ECO:0000313" key="2">
    <source>
        <dbReference type="EMBL" id="TQI82985.1"/>
    </source>
</evidence>
<evidence type="ECO:0000259" key="1">
    <source>
        <dbReference type="Pfam" id="PF00182"/>
    </source>
</evidence>
<evidence type="ECO:0000313" key="3">
    <source>
        <dbReference type="Proteomes" id="UP000320710"/>
    </source>
</evidence>
<sequence length="208" mass="22989">MTQNDFQRAAGISAGLAARWYPHLLVTFAEFGINKPLEQAMFIAQIGHESNGFTAKVESFNYSVDGLIATFGPKSKAKRLTDYQCRMLGRTAQQPAKQEAIANLVYGGRMGNSASGDGWKYRGRGPMQTTGLKNYMACGPALKLDLVGHPELLEEDLNGMRSAGWYWKANDCGRNAGDVEFTTRRINGGTNGLQDRRERFERACKVLL</sequence>
<dbReference type="Gene3D" id="1.10.530.10">
    <property type="match status" value="1"/>
</dbReference>
<dbReference type="PANTHER" id="PTHR34408:SF1">
    <property type="entry name" value="GLYCOSYL HYDROLASE FAMILY 19 DOMAIN-CONTAINING PROTEIN HI_1415"/>
    <property type="match status" value="1"/>
</dbReference>
<dbReference type="GO" id="GO:0016998">
    <property type="term" value="P:cell wall macromolecule catabolic process"/>
    <property type="evidence" value="ECO:0007669"/>
    <property type="project" value="InterPro"/>
</dbReference>
<name>A0AA46K3D5_SERMA</name>
<dbReference type="EMBL" id="VFMJ01000001">
    <property type="protein sequence ID" value="TQI82985.1"/>
    <property type="molecule type" value="Genomic_DNA"/>
</dbReference>
<dbReference type="GO" id="GO:0006032">
    <property type="term" value="P:chitin catabolic process"/>
    <property type="evidence" value="ECO:0007669"/>
    <property type="project" value="InterPro"/>
</dbReference>
<dbReference type="AlphaFoldDB" id="A0AA46K3D5"/>
<dbReference type="GO" id="GO:0004568">
    <property type="term" value="F:chitinase activity"/>
    <property type="evidence" value="ECO:0007669"/>
    <property type="project" value="InterPro"/>
</dbReference>
<organism evidence="2 3">
    <name type="scientific">Serratia marcescens</name>
    <dbReference type="NCBI Taxonomy" id="615"/>
    <lineage>
        <taxon>Bacteria</taxon>
        <taxon>Pseudomonadati</taxon>
        <taxon>Pseudomonadota</taxon>
        <taxon>Gammaproteobacteria</taxon>
        <taxon>Enterobacterales</taxon>
        <taxon>Yersiniaceae</taxon>
        <taxon>Serratia</taxon>
    </lineage>
</organism>
<dbReference type="Proteomes" id="UP000320710">
    <property type="component" value="Unassembled WGS sequence"/>
</dbReference>
<dbReference type="InterPro" id="IPR000726">
    <property type="entry name" value="Glyco_hydro_19_cat"/>
</dbReference>
<dbReference type="InterPro" id="IPR023346">
    <property type="entry name" value="Lysozyme-like_dom_sf"/>
</dbReference>